<proteinExistence type="predicted"/>
<evidence type="ECO:0000313" key="1">
    <source>
        <dbReference type="EMBL" id="TNX85396.1"/>
    </source>
</evidence>
<dbReference type="Proteomes" id="UP000314285">
    <property type="component" value="Unassembled WGS sequence"/>
</dbReference>
<gene>
    <name evidence="1" type="ORF">FHY67_14715</name>
</gene>
<evidence type="ECO:0000313" key="2">
    <source>
        <dbReference type="Proteomes" id="UP000314285"/>
    </source>
</evidence>
<comment type="caution">
    <text evidence="1">The sequence shown here is derived from an EMBL/GenBank/DDBJ whole genome shotgun (WGS) entry which is preliminary data.</text>
</comment>
<dbReference type="AlphaFoldDB" id="A0A8H2JZ16"/>
<reference evidence="1 2" key="1">
    <citation type="submission" date="2019-06" db="EMBL/GenBank/DDBJ databases">
        <title>Genome of Acinetobacter radioresistens APH1, a phenol degrading strain.</title>
        <authorList>
            <person name="Liu Y."/>
        </authorList>
    </citation>
    <scope>NUCLEOTIDE SEQUENCE [LARGE SCALE GENOMIC DNA]</scope>
    <source>
        <strain evidence="1 2">APH1</strain>
    </source>
</reference>
<organism evidence="1 2">
    <name type="scientific">Acinetobacter radioresistens</name>
    <dbReference type="NCBI Taxonomy" id="40216"/>
    <lineage>
        <taxon>Bacteria</taxon>
        <taxon>Pseudomonadati</taxon>
        <taxon>Pseudomonadota</taxon>
        <taxon>Gammaproteobacteria</taxon>
        <taxon>Moraxellales</taxon>
        <taxon>Moraxellaceae</taxon>
        <taxon>Acinetobacter</taxon>
    </lineage>
</organism>
<dbReference type="EMBL" id="VFBM01000022">
    <property type="protein sequence ID" value="TNX85396.1"/>
    <property type="molecule type" value="Genomic_DNA"/>
</dbReference>
<protein>
    <submittedName>
        <fullName evidence="1">Uncharacterized protein</fullName>
    </submittedName>
</protein>
<sequence length="80" mass="9257">MKDKIDQYLRFKRLSDEGLTQHLIPERFIPEKPPELEGKDVVYIFDSEDSFNLTYDELVEIVRQARLYGPGSIPVLGTVS</sequence>
<accession>A0A8H2JZ16</accession>
<name>A0A8H2JZ16_ACIRA</name>
<dbReference type="RefSeq" id="WP_139880788.1">
    <property type="nucleotide sequence ID" value="NZ_BKVS01000082.1"/>
</dbReference>